<evidence type="ECO:0000256" key="2">
    <source>
        <dbReference type="ARBA" id="ARBA00004994"/>
    </source>
</evidence>
<comment type="function">
    <text evidence="1 11">Catalyzes the NADPH-dependent reduction of ketopantoate into pantoic acid.</text>
</comment>
<proteinExistence type="inferred from homology"/>
<dbReference type="InterPro" id="IPR003710">
    <property type="entry name" value="ApbA"/>
</dbReference>
<dbReference type="SUPFAM" id="SSF51735">
    <property type="entry name" value="NAD(P)-binding Rossmann-fold domains"/>
    <property type="match status" value="1"/>
</dbReference>
<accession>A0ABU7VLP5</accession>
<dbReference type="InterPro" id="IPR013328">
    <property type="entry name" value="6PGD_dom2"/>
</dbReference>
<dbReference type="InterPro" id="IPR008927">
    <property type="entry name" value="6-PGluconate_DH-like_C_sf"/>
</dbReference>
<dbReference type="Proteomes" id="UP001306950">
    <property type="component" value="Unassembled WGS sequence"/>
</dbReference>
<evidence type="ECO:0000256" key="10">
    <source>
        <dbReference type="ARBA" id="ARBA00048793"/>
    </source>
</evidence>
<reference evidence="14 15" key="1">
    <citation type="submission" date="2024-02" db="EMBL/GenBank/DDBJ databases">
        <title>A nitrogen-fixing paenibacillus bacterium.</title>
        <authorList>
            <person name="Zhang W.L."/>
            <person name="Chen S.F."/>
        </authorList>
    </citation>
    <scope>NUCLEOTIDE SEQUENCE [LARGE SCALE GENOMIC DNA]</scope>
    <source>
        <strain evidence="14 15">M1</strain>
    </source>
</reference>
<evidence type="ECO:0000256" key="9">
    <source>
        <dbReference type="ARBA" id="ARBA00032024"/>
    </source>
</evidence>
<dbReference type="InterPro" id="IPR013752">
    <property type="entry name" value="KPA_reductase"/>
</dbReference>
<dbReference type="InterPro" id="IPR036291">
    <property type="entry name" value="NAD(P)-bd_dom_sf"/>
</dbReference>
<dbReference type="Gene3D" id="1.10.1040.10">
    <property type="entry name" value="N-(1-d-carboxylethyl)-l-norvaline Dehydrogenase, domain 2"/>
    <property type="match status" value="1"/>
</dbReference>
<comment type="caution">
    <text evidence="14">The sequence shown here is derived from an EMBL/GenBank/DDBJ whole genome shotgun (WGS) entry which is preliminary data.</text>
</comment>
<sequence>MSVVIVGAGALGMLYGGLLAAAGVQVVFWTRTSGQAELLRKQGLMIESADGGAATTISPDKFAARSLEERGMTLGGDPEWVFLTVKQRHIDDKLLDAVRNLMGTETKIVAFQNGVGHIDKLRQVFPGLRVYAAITTEGAKRTSPRTVVRAGLGETKIGIPKGPAMHEADHSDVELDSEAEKSGESLIMLLAKAGFPAFLSNDIDKDIYRKLLINAVINPLTALLRIPNGELLAAKQREELMLMLCREGELVYRTYGIPYDPDMFEVIASVCRSTSGNLSSMLKDVLEGAPTEIDYINGRLVEMARAANVQIPVHETVWRLVRALPLSGDIKL</sequence>
<keyword evidence="7 11" id="KW-0521">NADP</keyword>
<comment type="catalytic activity">
    <reaction evidence="10 11">
        <text>(R)-pantoate + NADP(+) = 2-dehydropantoate + NADPH + H(+)</text>
        <dbReference type="Rhea" id="RHEA:16233"/>
        <dbReference type="ChEBI" id="CHEBI:11561"/>
        <dbReference type="ChEBI" id="CHEBI:15378"/>
        <dbReference type="ChEBI" id="CHEBI:15980"/>
        <dbReference type="ChEBI" id="CHEBI:57783"/>
        <dbReference type="ChEBI" id="CHEBI:58349"/>
        <dbReference type="EC" id="1.1.1.169"/>
    </reaction>
</comment>
<comment type="similarity">
    <text evidence="3 11">Belongs to the ketopantoate reductase family.</text>
</comment>
<dbReference type="SUPFAM" id="SSF48179">
    <property type="entry name" value="6-phosphogluconate dehydrogenase C-terminal domain-like"/>
    <property type="match status" value="1"/>
</dbReference>
<feature type="domain" description="Ketopantoate reductase C-terminal" evidence="13">
    <location>
        <begin position="202"/>
        <end position="323"/>
    </location>
</feature>
<evidence type="ECO:0000256" key="7">
    <source>
        <dbReference type="ARBA" id="ARBA00022857"/>
    </source>
</evidence>
<dbReference type="EC" id="1.1.1.169" evidence="4 11"/>
<dbReference type="EMBL" id="JAZHPZ010000001">
    <property type="protein sequence ID" value="MEF2964688.1"/>
    <property type="molecule type" value="Genomic_DNA"/>
</dbReference>
<evidence type="ECO:0000313" key="15">
    <source>
        <dbReference type="Proteomes" id="UP001306950"/>
    </source>
</evidence>
<evidence type="ECO:0000256" key="3">
    <source>
        <dbReference type="ARBA" id="ARBA00007870"/>
    </source>
</evidence>
<dbReference type="PANTHER" id="PTHR43765">
    <property type="entry name" value="2-DEHYDROPANTOATE 2-REDUCTASE-RELATED"/>
    <property type="match status" value="1"/>
</dbReference>
<evidence type="ECO:0000256" key="4">
    <source>
        <dbReference type="ARBA" id="ARBA00013014"/>
    </source>
</evidence>
<dbReference type="InterPro" id="IPR013332">
    <property type="entry name" value="KPR_N"/>
</dbReference>
<keyword evidence="15" id="KW-1185">Reference proteome</keyword>
<organism evidence="14 15">
    <name type="scientific">Paenibacillus haidiansis</name>
    <dbReference type="NCBI Taxonomy" id="1574488"/>
    <lineage>
        <taxon>Bacteria</taxon>
        <taxon>Bacillati</taxon>
        <taxon>Bacillota</taxon>
        <taxon>Bacilli</taxon>
        <taxon>Bacillales</taxon>
        <taxon>Paenibacillaceae</taxon>
        <taxon>Paenibacillus</taxon>
    </lineage>
</organism>
<name>A0ABU7VLP5_9BACL</name>
<keyword evidence="6 11" id="KW-0566">Pantothenate biosynthesis</keyword>
<dbReference type="InterPro" id="IPR050838">
    <property type="entry name" value="Ketopantoate_reductase"/>
</dbReference>
<evidence type="ECO:0000256" key="5">
    <source>
        <dbReference type="ARBA" id="ARBA00019465"/>
    </source>
</evidence>
<dbReference type="RefSeq" id="WP_331844900.1">
    <property type="nucleotide sequence ID" value="NZ_JAZHPZ010000001.1"/>
</dbReference>
<evidence type="ECO:0000313" key="14">
    <source>
        <dbReference type="EMBL" id="MEF2964688.1"/>
    </source>
</evidence>
<dbReference type="PANTHER" id="PTHR43765:SF2">
    <property type="entry name" value="2-DEHYDROPANTOATE 2-REDUCTASE"/>
    <property type="match status" value="1"/>
</dbReference>
<evidence type="ECO:0000256" key="11">
    <source>
        <dbReference type="RuleBase" id="RU362068"/>
    </source>
</evidence>
<evidence type="ECO:0000259" key="12">
    <source>
        <dbReference type="Pfam" id="PF02558"/>
    </source>
</evidence>
<dbReference type="Pfam" id="PF08546">
    <property type="entry name" value="ApbA_C"/>
    <property type="match status" value="1"/>
</dbReference>
<dbReference type="GO" id="GO:0008677">
    <property type="term" value="F:2-dehydropantoate 2-reductase activity"/>
    <property type="evidence" value="ECO:0007669"/>
    <property type="project" value="UniProtKB-EC"/>
</dbReference>
<evidence type="ECO:0000256" key="8">
    <source>
        <dbReference type="ARBA" id="ARBA00023002"/>
    </source>
</evidence>
<comment type="pathway">
    <text evidence="2 11">Cofactor biosynthesis; (R)-pantothenate biosynthesis; (R)-pantoate from 3-methyl-2-oxobutanoate: step 2/2.</text>
</comment>
<protein>
    <recommendedName>
        <fullName evidence="5 11">2-dehydropantoate 2-reductase</fullName>
        <ecNumber evidence="4 11">1.1.1.169</ecNumber>
    </recommendedName>
    <alternativeName>
        <fullName evidence="9 11">Ketopantoate reductase</fullName>
    </alternativeName>
</protein>
<dbReference type="NCBIfam" id="TIGR00745">
    <property type="entry name" value="apbA_panE"/>
    <property type="match status" value="1"/>
</dbReference>
<gene>
    <name evidence="14" type="ORF">V3851_02510</name>
</gene>
<evidence type="ECO:0000256" key="1">
    <source>
        <dbReference type="ARBA" id="ARBA00002919"/>
    </source>
</evidence>
<evidence type="ECO:0000256" key="6">
    <source>
        <dbReference type="ARBA" id="ARBA00022655"/>
    </source>
</evidence>
<dbReference type="Pfam" id="PF02558">
    <property type="entry name" value="ApbA"/>
    <property type="match status" value="1"/>
</dbReference>
<dbReference type="PRINTS" id="PR00420">
    <property type="entry name" value="RNGMNOXGNASE"/>
</dbReference>
<keyword evidence="8 11" id="KW-0560">Oxidoreductase</keyword>
<evidence type="ECO:0000259" key="13">
    <source>
        <dbReference type="Pfam" id="PF08546"/>
    </source>
</evidence>
<dbReference type="Gene3D" id="3.40.50.720">
    <property type="entry name" value="NAD(P)-binding Rossmann-like Domain"/>
    <property type="match status" value="1"/>
</dbReference>
<feature type="domain" description="Ketopantoate reductase N-terminal" evidence="12">
    <location>
        <begin position="3"/>
        <end position="159"/>
    </location>
</feature>